<dbReference type="Proteomes" id="UP001516588">
    <property type="component" value="Unassembled WGS sequence"/>
</dbReference>
<dbReference type="Pfam" id="PF01610">
    <property type="entry name" value="DDE_Tnp_ISL3"/>
    <property type="match status" value="1"/>
</dbReference>
<comment type="caution">
    <text evidence="2">The sequence shown here is derived from an EMBL/GenBank/DDBJ whole genome shotgun (WGS) entry which is preliminary data.</text>
</comment>
<feature type="non-terminal residue" evidence="2">
    <location>
        <position position="1"/>
    </location>
</feature>
<name>A0ABR9QYE1_9FIRM</name>
<feature type="domain" description="Transposase IS204/IS1001/IS1096/IS1165 DDE" evidence="1">
    <location>
        <begin position="1"/>
        <end position="25"/>
    </location>
</feature>
<accession>A0ABR9QYE1</accession>
<reference evidence="2 3" key="1">
    <citation type="submission" date="2020-10" db="EMBL/GenBank/DDBJ databases">
        <title>ChiBAC.</title>
        <authorList>
            <person name="Zenner C."/>
            <person name="Hitch T.C.A."/>
            <person name="Clavel T."/>
        </authorList>
    </citation>
    <scope>NUCLEOTIDE SEQUENCE [LARGE SCALE GENOMIC DNA]</scope>
    <source>
        <strain evidence="2 3">DSM 108706</strain>
    </source>
</reference>
<dbReference type="RefSeq" id="WP_318959509.1">
    <property type="nucleotide sequence ID" value="NZ_JADCKA010000008.1"/>
</dbReference>
<organism evidence="2 3">
    <name type="scientific">Gallibacter intestinalis</name>
    <dbReference type="NCBI Taxonomy" id="2779356"/>
    <lineage>
        <taxon>Bacteria</taxon>
        <taxon>Bacillati</taxon>
        <taxon>Bacillota</taxon>
        <taxon>Clostridia</taxon>
        <taxon>Eubacteriales</taxon>
        <taxon>Eubacteriaceae</taxon>
        <taxon>Gallibacter</taxon>
    </lineage>
</organism>
<keyword evidence="3" id="KW-1185">Reference proteome</keyword>
<sequence>CNNKIKVIKRVSYGVRNFKRFRARIMHSLT</sequence>
<evidence type="ECO:0000313" key="2">
    <source>
        <dbReference type="EMBL" id="MBE5035757.1"/>
    </source>
</evidence>
<dbReference type="InterPro" id="IPR002560">
    <property type="entry name" value="Transposase_DDE"/>
</dbReference>
<dbReference type="EMBL" id="JADCKA010000008">
    <property type="protein sequence ID" value="MBE5035757.1"/>
    <property type="molecule type" value="Genomic_DNA"/>
</dbReference>
<proteinExistence type="predicted"/>
<evidence type="ECO:0000259" key="1">
    <source>
        <dbReference type="Pfam" id="PF01610"/>
    </source>
</evidence>
<protein>
    <submittedName>
        <fullName evidence="2">Transposase</fullName>
    </submittedName>
</protein>
<evidence type="ECO:0000313" key="3">
    <source>
        <dbReference type="Proteomes" id="UP001516588"/>
    </source>
</evidence>
<gene>
    <name evidence="2" type="ORF">INF20_05610</name>
</gene>